<dbReference type="InterPro" id="IPR046341">
    <property type="entry name" value="SET_dom_sf"/>
</dbReference>
<dbReference type="InterPro" id="IPR013087">
    <property type="entry name" value="Znf_C2H2_type"/>
</dbReference>
<dbReference type="PANTHER" id="PTHR24393">
    <property type="entry name" value="ZINC FINGER PROTEIN"/>
    <property type="match status" value="1"/>
</dbReference>
<keyword evidence="4" id="KW-0808">Transferase</keyword>
<dbReference type="PROSITE" id="PS50280">
    <property type="entry name" value="SET"/>
    <property type="match status" value="1"/>
</dbReference>
<keyword evidence="10" id="KW-0805">Transcription regulation</keyword>
<dbReference type="GO" id="GO:0032259">
    <property type="term" value="P:methylation"/>
    <property type="evidence" value="ECO:0007669"/>
    <property type="project" value="UniProtKB-KW"/>
</dbReference>
<comment type="subcellular location">
    <subcellularLocation>
        <location evidence="1">Nucleus</location>
    </subcellularLocation>
</comment>
<dbReference type="PROSITE" id="PS50806">
    <property type="entry name" value="KRAB_RELATED"/>
    <property type="match status" value="1"/>
</dbReference>
<dbReference type="GO" id="GO:0001228">
    <property type="term" value="F:DNA-binding transcription activator activity, RNA polymerase II-specific"/>
    <property type="evidence" value="ECO:0007669"/>
    <property type="project" value="TreeGrafter"/>
</dbReference>
<dbReference type="FunFam" id="3.30.160.60:FF:000621">
    <property type="entry name" value="FLT3-interacting zinc finger 1"/>
    <property type="match status" value="1"/>
</dbReference>
<dbReference type="Pfam" id="PF23611">
    <property type="entry name" value="zf-C2H2_16"/>
    <property type="match status" value="5"/>
</dbReference>
<keyword evidence="3" id="KW-0489">Methyltransferase</keyword>
<dbReference type="GO" id="GO:0000978">
    <property type="term" value="F:RNA polymerase II cis-regulatory region sequence-specific DNA binding"/>
    <property type="evidence" value="ECO:0007669"/>
    <property type="project" value="TreeGrafter"/>
</dbReference>
<dbReference type="InterPro" id="IPR056438">
    <property type="entry name" value="Znf-C2H2_CTCF"/>
</dbReference>
<dbReference type="GO" id="GO:0042054">
    <property type="term" value="F:histone methyltransferase activity"/>
    <property type="evidence" value="ECO:0007669"/>
    <property type="project" value="InterPro"/>
</dbReference>
<dbReference type="SMART" id="SM00317">
    <property type="entry name" value="SET"/>
    <property type="match status" value="1"/>
</dbReference>
<evidence type="ECO:0000256" key="5">
    <source>
        <dbReference type="ARBA" id="ARBA00022691"/>
    </source>
</evidence>
<protein>
    <submittedName>
        <fullName evidence="16">Uncharacterized protein</fullName>
    </submittedName>
</protein>
<dbReference type="PROSITE" id="PS50157">
    <property type="entry name" value="ZINC_FINGER_C2H2_2"/>
    <property type="match status" value="13"/>
</dbReference>
<evidence type="ECO:0000256" key="6">
    <source>
        <dbReference type="ARBA" id="ARBA00022723"/>
    </source>
</evidence>
<feature type="coiled-coil region" evidence="14">
    <location>
        <begin position="208"/>
        <end position="249"/>
    </location>
</feature>
<dbReference type="GO" id="GO:0008270">
    <property type="term" value="F:zinc ion binding"/>
    <property type="evidence" value="ECO:0007669"/>
    <property type="project" value="UniProtKB-KW"/>
</dbReference>
<dbReference type="InterPro" id="IPR001214">
    <property type="entry name" value="SET_dom"/>
</dbReference>
<evidence type="ECO:0000256" key="14">
    <source>
        <dbReference type="SAM" id="Coils"/>
    </source>
</evidence>
<dbReference type="FunFam" id="3.30.160.60:FF:002319">
    <property type="entry name" value="Uncharacterized protein"/>
    <property type="match status" value="4"/>
</dbReference>
<dbReference type="Pfam" id="PF21549">
    <property type="entry name" value="PRDM2_PR"/>
    <property type="match status" value="1"/>
</dbReference>
<evidence type="ECO:0000256" key="3">
    <source>
        <dbReference type="ARBA" id="ARBA00022603"/>
    </source>
</evidence>
<evidence type="ECO:0000256" key="13">
    <source>
        <dbReference type="ARBA" id="ARBA00023242"/>
    </source>
</evidence>
<dbReference type="OrthoDB" id="9439254at2759"/>
<keyword evidence="7" id="KW-0677">Repeat</keyword>
<evidence type="ECO:0000256" key="15">
    <source>
        <dbReference type="SAM" id="MobiDB-lite"/>
    </source>
</evidence>
<dbReference type="Pfam" id="PF00096">
    <property type="entry name" value="zf-C2H2"/>
    <property type="match status" value="4"/>
</dbReference>
<dbReference type="AlphaFoldDB" id="A0A8J1XKS4"/>
<keyword evidence="9" id="KW-0862">Zinc</keyword>
<keyword evidence="6" id="KW-0479">Metal-binding</keyword>
<evidence type="ECO:0000256" key="8">
    <source>
        <dbReference type="ARBA" id="ARBA00022771"/>
    </source>
</evidence>
<dbReference type="GO" id="GO:0005634">
    <property type="term" value="C:nucleus"/>
    <property type="evidence" value="ECO:0007669"/>
    <property type="project" value="UniProtKB-SubCell"/>
</dbReference>
<evidence type="ECO:0000313" key="17">
    <source>
        <dbReference type="Proteomes" id="UP000749559"/>
    </source>
</evidence>
<dbReference type="Proteomes" id="UP000749559">
    <property type="component" value="Unassembled WGS sequence"/>
</dbReference>
<dbReference type="Gene3D" id="2.170.270.10">
    <property type="entry name" value="SET domain"/>
    <property type="match status" value="1"/>
</dbReference>
<keyword evidence="17" id="KW-1185">Reference proteome</keyword>
<keyword evidence="12" id="KW-0804">Transcription</keyword>
<sequence length="886" mass="104007">MAVFKGLDIPSIDISQIDFTKSSDDITIEEYFTKEELSNISAYERFRFRNIKQNYLMMMKIGIPIIKPDFMKSKRGRKRPPPPPSESSSDEEWLPSKERQRDRPKRAIKPFRPFVAPFKVTQKRQQQVPAAENGAIQKKKPKPSATVTNATIATKDDTMKASTTKSTKPEQPSQPVKPKKSSPPLVLDFLGYDDVEIKKWRKVCMLKTNKIKAEIELLENDMDQALLELVELELQKEEEAELAKREREAPRYPKRNIERTNYKLLEVPDDDEFLFCEDCNLEHKGDCPIHGPLIIVEDRKVEGGKFRAELTAPYDLVVRLSKIPGAGHGVWTTAEIPKGVRFGPYAGRIVEIHREHDAHESGYAWMIYKNEKPSHFIDAGDVGQANWMRYVNCARFEGEQNVTAFQYLGQIYYRTFRPIPPNTEVLVWYGESYAEELGIDVVKFRNQTAHVNGIGNMNMEKHTKHKSMTLAEMIRLNMAEVIKFKCPLCWRQFFNEAKMEEHKRTHRISCSDNNLPDSQTQNTADETLNPTKTTHCGLDDEGMFKCDKCDKCYTLKCHLLQHMNTHNTNFKCRVCGYRFPSNANLQLHMRTHTGEKPYKCTICDYRCNVQWNLTRHMRTHTDEKPYKCTLCDYRCNQQGDLTNHMRTHTGEKPYKCTLCDYRSKQQSDLTNHMRTHTDEKPYKCTLCDYRCKQQSDLTKHMRTHTDEKPYKCTLCDYRCNVQCSLTRHMRTHTGEKPYKCTLCDYRCNQRGDLTKHMRTHTDEKPYKCTLCDYRCNVQINLTNHMRTHTGEKPYKCTLCDYRCNVQNSLTRHMRTHTDEKPYKCTFCDYRCNRHEHLKKHMRTHTDEKPYKCTLCDYRCNVQINLTNHMRTHTGEKPYKCTLCDYR</sequence>
<keyword evidence="8" id="KW-0863">Zinc-finger</keyword>
<evidence type="ECO:0000256" key="1">
    <source>
        <dbReference type="ARBA" id="ARBA00004123"/>
    </source>
</evidence>
<proteinExistence type="inferred from homology"/>
<dbReference type="CDD" id="cd19193">
    <property type="entry name" value="PR-SET_PRDM7_9"/>
    <property type="match status" value="1"/>
</dbReference>
<dbReference type="PANTHER" id="PTHR24393:SF163">
    <property type="entry name" value="GASTRULA ZINC FINGER PROTEIN XLCGF7.1-LIKE"/>
    <property type="match status" value="1"/>
</dbReference>
<evidence type="ECO:0000256" key="11">
    <source>
        <dbReference type="ARBA" id="ARBA00023125"/>
    </source>
</evidence>
<evidence type="ECO:0000256" key="10">
    <source>
        <dbReference type="ARBA" id="ARBA00023015"/>
    </source>
</evidence>
<evidence type="ECO:0000256" key="7">
    <source>
        <dbReference type="ARBA" id="ARBA00022737"/>
    </source>
</evidence>
<keyword evidence="11" id="KW-0238">DNA-binding</keyword>
<feature type="compositionally biased region" description="Low complexity" evidence="15">
    <location>
        <begin position="169"/>
        <end position="183"/>
    </location>
</feature>
<feature type="region of interest" description="Disordered" evidence="15">
    <location>
        <begin position="71"/>
        <end position="183"/>
    </location>
</feature>
<dbReference type="InterPro" id="IPR036236">
    <property type="entry name" value="Znf_C2H2_sf"/>
</dbReference>
<dbReference type="SUPFAM" id="SSF57667">
    <property type="entry name" value="beta-beta-alpha zinc fingers"/>
    <property type="match status" value="7"/>
</dbReference>
<dbReference type="Gene3D" id="3.30.160.60">
    <property type="entry name" value="Classic Zinc Finger"/>
    <property type="match status" value="13"/>
</dbReference>
<keyword evidence="13" id="KW-0539">Nucleus</keyword>
<evidence type="ECO:0000313" key="16">
    <source>
        <dbReference type="EMBL" id="CAH1776611.1"/>
    </source>
</evidence>
<evidence type="ECO:0000256" key="2">
    <source>
        <dbReference type="ARBA" id="ARBA00006991"/>
    </source>
</evidence>
<name>A0A8J1XKS4_OWEFU</name>
<dbReference type="SUPFAM" id="SSF82199">
    <property type="entry name" value="SET domain"/>
    <property type="match status" value="1"/>
</dbReference>
<dbReference type="EMBL" id="CAIIXF020000002">
    <property type="protein sequence ID" value="CAH1776611.1"/>
    <property type="molecule type" value="Genomic_DNA"/>
</dbReference>
<evidence type="ECO:0000256" key="12">
    <source>
        <dbReference type="ARBA" id="ARBA00023163"/>
    </source>
</evidence>
<gene>
    <name evidence="16" type="ORF">OFUS_LOCUS3769</name>
</gene>
<evidence type="ECO:0000256" key="9">
    <source>
        <dbReference type="ARBA" id="ARBA00022833"/>
    </source>
</evidence>
<dbReference type="InterPro" id="IPR044417">
    <property type="entry name" value="PRDM7_9_PR-SET"/>
</dbReference>
<reference evidence="16" key="1">
    <citation type="submission" date="2022-03" db="EMBL/GenBank/DDBJ databases">
        <authorList>
            <person name="Martin C."/>
        </authorList>
    </citation>
    <scope>NUCLEOTIDE SEQUENCE</scope>
</reference>
<dbReference type="InterPro" id="IPR003655">
    <property type="entry name" value="aKRAB"/>
</dbReference>
<keyword evidence="14" id="KW-0175">Coiled coil</keyword>
<comment type="similarity">
    <text evidence="2">Belongs to the krueppel C2H2-type zinc-finger protein family.</text>
</comment>
<dbReference type="PROSITE" id="PS00028">
    <property type="entry name" value="ZINC_FINGER_C2H2_1"/>
    <property type="match status" value="12"/>
</dbReference>
<organism evidence="16 17">
    <name type="scientific">Owenia fusiformis</name>
    <name type="common">Polychaete worm</name>
    <dbReference type="NCBI Taxonomy" id="6347"/>
    <lineage>
        <taxon>Eukaryota</taxon>
        <taxon>Metazoa</taxon>
        <taxon>Spiralia</taxon>
        <taxon>Lophotrochozoa</taxon>
        <taxon>Annelida</taxon>
        <taxon>Polychaeta</taxon>
        <taxon>Sedentaria</taxon>
        <taxon>Canalipalpata</taxon>
        <taxon>Sabellida</taxon>
        <taxon>Oweniida</taxon>
        <taxon>Oweniidae</taxon>
        <taxon>Owenia</taxon>
    </lineage>
</organism>
<comment type="caution">
    <text evidence="16">The sequence shown here is derived from an EMBL/GenBank/DDBJ whole genome shotgun (WGS) entry which is preliminary data.</text>
</comment>
<accession>A0A8J1XKS4</accession>
<dbReference type="SMART" id="SM00355">
    <property type="entry name" value="ZnF_C2H2"/>
    <property type="match status" value="13"/>
</dbReference>
<dbReference type="FunFam" id="3.30.160.60:FF:001370">
    <property type="entry name" value="Zinc finger protein"/>
    <property type="match status" value="1"/>
</dbReference>
<keyword evidence="5" id="KW-0949">S-adenosyl-L-methionine</keyword>
<evidence type="ECO:0000256" key="4">
    <source>
        <dbReference type="ARBA" id="ARBA00022679"/>
    </source>
</evidence>
<dbReference type="FunFam" id="3.30.160.60:FF:000614">
    <property type="entry name" value="Zinc finger protein 142"/>
    <property type="match status" value="5"/>
</dbReference>